<reference evidence="1 2" key="1">
    <citation type="submission" date="2020-08" db="EMBL/GenBank/DDBJ databases">
        <title>Genomic Encyclopedia of Type Strains, Phase IV (KMG-IV): sequencing the most valuable type-strain genomes for metagenomic binning, comparative biology and taxonomic classification.</title>
        <authorList>
            <person name="Goeker M."/>
        </authorList>
    </citation>
    <scope>NUCLEOTIDE SEQUENCE [LARGE SCALE GENOMIC DNA]</scope>
    <source>
        <strain evidence="1 2">DSM 27203</strain>
    </source>
</reference>
<proteinExistence type="predicted"/>
<organism evidence="1 2">
    <name type="scientific">Stakelama sediminis</name>
    <dbReference type="NCBI Taxonomy" id="463200"/>
    <lineage>
        <taxon>Bacteria</taxon>
        <taxon>Pseudomonadati</taxon>
        <taxon>Pseudomonadota</taxon>
        <taxon>Alphaproteobacteria</taxon>
        <taxon>Sphingomonadales</taxon>
        <taxon>Sphingomonadaceae</taxon>
        <taxon>Stakelama</taxon>
    </lineage>
</organism>
<name>A0A840YXZ4_9SPHN</name>
<gene>
    <name evidence="1" type="ORF">FHR23_001307</name>
</gene>
<evidence type="ECO:0008006" key="3">
    <source>
        <dbReference type="Google" id="ProtNLM"/>
    </source>
</evidence>
<protein>
    <recommendedName>
        <fullName evidence="3">Amidase</fullName>
    </recommendedName>
</protein>
<evidence type="ECO:0000313" key="2">
    <source>
        <dbReference type="Proteomes" id="UP000554342"/>
    </source>
</evidence>
<sequence length="112" mass="12281">MMARRFLWGGLIVLALLALSAFVYARSMTPKLQLGVGYAARVACGCRYIEGRPLKSCYSDYEPGMAPIRLKDDPATKTVTAYVPLVASRSARFDALLGCRPTPFRGTPLKVH</sequence>
<dbReference type="EMBL" id="JACIJI010000001">
    <property type="protein sequence ID" value="MBB5718400.1"/>
    <property type="molecule type" value="Genomic_DNA"/>
</dbReference>
<dbReference type="AlphaFoldDB" id="A0A840YXZ4"/>
<evidence type="ECO:0000313" key="1">
    <source>
        <dbReference type="EMBL" id="MBB5718400.1"/>
    </source>
</evidence>
<comment type="caution">
    <text evidence="1">The sequence shown here is derived from an EMBL/GenBank/DDBJ whole genome shotgun (WGS) entry which is preliminary data.</text>
</comment>
<dbReference type="Proteomes" id="UP000554342">
    <property type="component" value="Unassembled WGS sequence"/>
</dbReference>
<accession>A0A840YXZ4</accession>
<dbReference type="RefSeq" id="WP_184002230.1">
    <property type="nucleotide sequence ID" value="NZ_BAABIF010000004.1"/>
</dbReference>
<keyword evidence="2" id="KW-1185">Reference proteome</keyword>